<feature type="region of interest" description="Disordered" evidence="1">
    <location>
        <begin position="19"/>
        <end position="93"/>
    </location>
</feature>
<evidence type="ECO:0000256" key="1">
    <source>
        <dbReference type="SAM" id="MobiDB-lite"/>
    </source>
</evidence>
<keyword evidence="3" id="KW-1185">Reference proteome</keyword>
<feature type="compositionally biased region" description="Low complexity" evidence="1">
    <location>
        <begin position="34"/>
        <end position="47"/>
    </location>
</feature>
<sequence>MCDMTEGTKERAPQVVVVTRSDEGGACGPPRPTCPTSTNTPNTSLPRLVEKCLVVPRNDNTMARGSTARQGTARHGTPRQGESSESSSGDRSHDAFCRCGLQLVASVVSGTSSAVTDATTNTTTTTTTTKANKS</sequence>
<evidence type="ECO:0000313" key="2">
    <source>
        <dbReference type="EMBL" id="MPC72828.1"/>
    </source>
</evidence>
<gene>
    <name evidence="2" type="ORF">E2C01_067142</name>
</gene>
<protein>
    <submittedName>
        <fullName evidence="2">Uncharacterized protein</fullName>
    </submittedName>
</protein>
<organism evidence="2 3">
    <name type="scientific">Portunus trituberculatus</name>
    <name type="common">Swimming crab</name>
    <name type="synonym">Neptunus trituberculatus</name>
    <dbReference type="NCBI Taxonomy" id="210409"/>
    <lineage>
        <taxon>Eukaryota</taxon>
        <taxon>Metazoa</taxon>
        <taxon>Ecdysozoa</taxon>
        <taxon>Arthropoda</taxon>
        <taxon>Crustacea</taxon>
        <taxon>Multicrustacea</taxon>
        <taxon>Malacostraca</taxon>
        <taxon>Eumalacostraca</taxon>
        <taxon>Eucarida</taxon>
        <taxon>Decapoda</taxon>
        <taxon>Pleocyemata</taxon>
        <taxon>Brachyura</taxon>
        <taxon>Eubrachyura</taxon>
        <taxon>Portunoidea</taxon>
        <taxon>Portunidae</taxon>
        <taxon>Portuninae</taxon>
        <taxon>Portunus</taxon>
    </lineage>
</organism>
<proteinExistence type="predicted"/>
<feature type="compositionally biased region" description="Polar residues" evidence="1">
    <location>
        <begin position="58"/>
        <end position="70"/>
    </location>
</feature>
<dbReference type="AlphaFoldDB" id="A0A5B7HVS4"/>
<comment type="caution">
    <text evidence="2">The sequence shown here is derived from an EMBL/GenBank/DDBJ whole genome shotgun (WGS) entry which is preliminary data.</text>
</comment>
<dbReference type="EMBL" id="VSRR010035494">
    <property type="protein sequence ID" value="MPC72828.1"/>
    <property type="molecule type" value="Genomic_DNA"/>
</dbReference>
<evidence type="ECO:0000313" key="3">
    <source>
        <dbReference type="Proteomes" id="UP000324222"/>
    </source>
</evidence>
<reference evidence="2 3" key="1">
    <citation type="submission" date="2019-05" db="EMBL/GenBank/DDBJ databases">
        <title>Another draft genome of Portunus trituberculatus and its Hox gene families provides insights of decapod evolution.</title>
        <authorList>
            <person name="Jeong J.-H."/>
            <person name="Song I."/>
            <person name="Kim S."/>
            <person name="Choi T."/>
            <person name="Kim D."/>
            <person name="Ryu S."/>
            <person name="Kim W."/>
        </authorList>
    </citation>
    <scope>NUCLEOTIDE SEQUENCE [LARGE SCALE GENOMIC DNA]</scope>
    <source>
        <tissue evidence="2">Muscle</tissue>
    </source>
</reference>
<feature type="region of interest" description="Disordered" evidence="1">
    <location>
        <begin position="110"/>
        <end position="134"/>
    </location>
</feature>
<name>A0A5B7HVS4_PORTR</name>
<accession>A0A5B7HVS4</accession>
<dbReference type="Proteomes" id="UP000324222">
    <property type="component" value="Unassembled WGS sequence"/>
</dbReference>